<evidence type="ECO:0000313" key="3">
    <source>
        <dbReference type="Proteomes" id="UP001521184"/>
    </source>
</evidence>
<evidence type="ECO:0000256" key="1">
    <source>
        <dbReference type="SAM" id="MobiDB-lite"/>
    </source>
</evidence>
<evidence type="ECO:0000313" key="2">
    <source>
        <dbReference type="EMBL" id="KAL1636369.1"/>
    </source>
</evidence>
<feature type="region of interest" description="Disordered" evidence="1">
    <location>
        <begin position="1"/>
        <end position="20"/>
    </location>
</feature>
<comment type="caution">
    <text evidence="2">The sequence shown here is derived from an EMBL/GenBank/DDBJ whole genome shotgun (WGS) entry which is preliminary data.</text>
</comment>
<keyword evidence="3" id="KW-1185">Reference proteome</keyword>
<dbReference type="EMBL" id="JAKEKT020000103">
    <property type="protein sequence ID" value="KAL1636369.1"/>
    <property type="molecule type" value="Genomic_DNA"/>
</dbReference>
<name>A0ABR3TAH0_9PEZI</name>
<reference evidence="2 3" key="1">
    <citation type="journal article" date="2023" name="Plant Dis.">
        <title>First Report of Diplodia intermedia Causing Canker and Dieback Diseases on Apple Trees in Canada.</title>
        <authorList>
            <person name="Ellouze W."/>
            <person name="Ilyukhin E."/>
            <person name="Sulman M."/>
            <person name="Ali S."/>
        </authorList>
    </citation>
    <scope>NUCLEOTIDE SEQUENCE [LARGE SCALE GENOMIC DNA]</scope>
    <source>
        <strain evidence="2 3">M45-28</strain>
    </source>
</reference>
<accession>A0ABR3TAH0</accession>
<proteinExistence type="predicted"/>
<protein>
    <submittedName>
        <fullName evidence="2">Uncharacterized protein</fullName>
    </submittedName>
</protein>
<sequence length="284" mass="32545">MDTKTKMSRFTIDQGPPGHPSNQAVLRAAEDAGMAISPDAYKAILEDVRVQVFHLAAREQDGEKPLPWDEQLKQDRDSMISNMHKRPASAALPKFTRWWGSDALFRNYIKNHRKSIQSNFGEANIPLDLRVLDAGNRCVSAAVLRPPTPPEVSDDATPNLGQMTPKPRRIIDSRRVILELHAERMGRIRYIHMPPSLQDLLQTIPIKCPILHSSYLLASVVFYPYSHGDKRIKIDANDEAKYDLVWKRVQKALKGQDKDKKLRIPVQVNVRGFWEMRREKIELQ</sequence>
<dbReference type="Proteomes" id="UP001521184">
    <property type="component" value="Unassembled WGS sequence"/>
</dbReference>
<feature type="region of interest" description="Disordered" evidence="1">
    <location>
        <begin position="143"/>
        <end position="165"/>
    </location>
</feature>
<organism evidence="2 3">
    <name type="scientific">Diplodia intermedia</name>
    <dbReference type="NCBI Taxonomy" id="856260"/>
    <lineage>
        <taxon>Eukaryota</taxon>
        <taxon>Fungi</taxon>
        <taxon>Dikarya</taxon>
        <taxon>Ascomycota</taxon>
        <taxon>Pezizomycotina</taxon>
        <taxon>Dothideomycetes</taxon>
        <taxon>Dothideomycetes incertae sedis</taxon>
        <taxon>Botryosphaeriales</taxon>
        <taxon>Botryosphaeriaceae</taxon>
        <taxon>Diplodia</taxon>
    </lineage>
</organism>
<gene>
    <name evidence="2" type="ORF">SLS58_009862</name>
</gene>